<evidence type="ECO:0000313" key="1">
    <source>
        <dbReference type="EMBL" id="MCE3532913.1"/>
    </source>
</evidence>
<dbReference type="Proteomes" id="UP001320170">
    <property type="component" value="Unassembled WGS sequence"/>
</dbReference>
<dbReference type="EMBL" id="JAJTND010000004">
    <property type="protein sequence ID" value="MCE3532913.1"/>
    <property type="molecule type" value="Genomic_DNA"/>
</dbReference>
<organism evidence="1 2">
    <name type="scientific">Legionella resiliens</name>
    <dbReference type="NCBI Taxonomy" id="2905958"/>
    <lineage>
        <taxon>Bacteria</taxon>
        <taxon>Pseudomonadati</taxon>
        <taxon>Pseudomonadota</taxon>
        <taxon>Gammaproteobacteria</taxon>
        <taxon>Legionellales</taxon>
        <taxon>Legionellaceae</taxon>
        <taxon>Legionella</taxon>
    </lineage>
</organism>
<reference evidence="1 2" key="1">
    <citation type="journal article" date="2024" name="Pathogens">
        <title>Characterization of a Novel Species of Legionella Isolated from a Healthcare Facility: Legionella resiliens sp. nov.</title>
        <authorList>
            <person name="Cristino S."/>
            <person name="Pascale M.R."/>
            <person name="Marino F."/>
            <person name="Derelitto C."/>
            <person name="Salaris S."/>
            <person name="Orsini M."/>
            <person name="Squarzoni S."/>
            <person name="Grottola A."/>
            <person name="Girolamini L."/>
        </authorList>
    </citation>
    <scope>NUCLEOTIDE SEQUENCE [LARGE SCALE GENOMIC DNA]</scope>
    <source>
        <strain evidence="1 2">8cVS16</strain>
    </source>
</reference>
<gene>
    <name evidence="1" type="ORF">LXO92_11050</name>
</gene>
<comment type="caution">
    <text evidence="1">The sequence shown here is derived from an EMBL/GenBank/DDBJ whole genome shotgun (WGS) entry which is preliminary data.</text>
</comment>
<name>A0ABS8X2E1_9GAMM</name>
<dbReference type="RefSeq" id="WP_232890978.1">
    <property type="nucleotide sequence ID" value="NZ_JAJSPM010000008.1"/>
</dbReference>
<protein>
    <submittedName>
        <fullName evidence="1">Uncharacterized protein</fullName>
    </submittedName>
</protein>
<accession>A0ABS8X2E1</accession>
<evidence type="ECO:0000313" key="2">
    <source>
        <dbReference type="Proteomes" id="UP001320170"/>
    </source>
</evidence>
<proteinExistence type="predicted"/>
<sequence length="400" mass="44281">MKLAFFISSAGDTDLALSSIKAIEAHGQHEILLISLTKTAQDRIASFNSTLKTTKITLPELLADESKSLTEGFCSKEQLDNLMKYLQKEKIDQVYCGIPSVSSNIPFQIAAALEDIPVLMAYEFMFKPDNHKLWDHLSTLKNKSNIRWVLPLSQAAIDFGVIDKSKLHIIGHLSIDNAFAAKPPAAASDEELAKILKAEQDRSGKTRKNLQIAEDKSFAFVSSTTQPVSVDSTFLNCVLDALPQHPNIDVRLGLHPGIENLDAYLIELLAVYKEHQDACKNQFKIILTDDLFAKLKKPELTATNAEFKHVFIRVNVSGNEASAAADRVTQAVPGALLNQGILEGKPAYTHFGKAYLPEKYFSRNMAAFFTEKRQEARSKEELGLSKKTASECCAEVLLKL</sequence>
<keyword evidence="2" id="KW-1185">Reference proteome</keyword>